<feature type="transmembrane region" description="Helical" evidence="5">
    <location>
        <begin position="297"/>
        <end position="318"/>
    </location>
</feature>
<feature type="transmembrane region" description="Helical" evidence="5">
    <location>
        <begin position="591"/>
        <end position="618"/>
    </location>
</feature>
<feature type="domain" description="G-protein coupled receptors family 1 profile" evidence="6">
    <location>
        <begin position="40"/>
        <end position="317"/>
    </location>
</feature>
<feature type="transmembrane region" description="Helical" evidence="5">
    <location>
        <begin position="190"/>
        <end position="212"/>
    </location>
</feature>
<feature type="transmembrane region" description="Helical" evidence="5">
    <location>
        <begin position="23"/>
        <end position="48"/>
    </location>
</feature>
<evidence type="ECO:0000313" key="7">
    <source>
        <dbReference type="EMBL" id="CAF1433077.1"/>
    </source>
</evidence>
<feature type="transmembrane region" description="Helical" evidence="5">
    <location>
        <begin position="484"/>
        <end position="506"/>
    </location>
</feature>
<feature type="transmembrane region" description="Helical" evidence="5">
    <location>
        <begin position="60"/>
        <end position="79"/>
    </location>
</feature>
<comment type="subcellular location">
    <subcellularLocation>
        <location evidence="1">Membrane</location>
    </subcellularLocation>
</comment>
<feature type="transmembrane region" description="Helical" evidence="5">
    <location>
        <begin position="258"/>
        <end position="277"/>
    </location>
</feature>
<reference evidence="7" key="1">
    <citation type="submission" date="2021-02" db="EMBL/GenBank/DDBJ databases">
        <authorList>
            <person name="Nowell W R."/>
        </authorList>
    </citation>
    <scope>NUCLEOTIDE SEQUENCE</scope>
</reference>
<evidence type="ECO:0000313" key="9">
    <source>
        <dbReference type="Proteomes" id="UP000663860"/>
    </source>
</evidence>
<dbReference type="PROSITE" id="PS50262">
    <property type="entry name" value="G_PROTEIN_RECEP_F1_2"/>
    <property type="match status" value="2"/>
</dbReference>
<organism evidence="7 9">
    <name type="scientific">Adineta steineri</name>
    <dbReference type="NCBI Taxonomy" id="433720"/>
    <lineage>
        <taxon>Eukaryota</taxon>
        <taxon>Metazoa</taxon>
        <taxon>Spiralia</taxon>
        <taxon>Gnathifera</taxon>
        <taxon>Rotifera</taxon>
        <taxon>Eurotatoria</taxon>
        <taxon>Bdelloidea</taxon>
        <taxon>Adinetida</taxon>
        <taxon>Adinetidae</taxon>
        <taxon>Adineta</taxon>
    </lineage>
</organism>
<keyword evidence="3 5" id="KW-1133">Transmembrane helix</keyword>
<feature type="transmembrane region" description="Helical" evidence="5">
    <location>
        <begin position="99"/>
        <end position="120"/>
    </location>
</feature>
<dbReference type="Proteomes" id="UP000663868">
    <property type="component" value="Unassembled WGS sequence"/>
</dbReference>
<feature type="transmembrane region" description="Helical" evidence="5">
    <location>
        <begin position="355"/>
        <end position="373"/>
    </location>
</feature>
<accession>A0A815N286</accession>
<dbReference type="GO" id="GO:0004930">
    <property type="term" value="F:G protein-coupled receptor activity"/>
    <property type="evidence" value="ECO:0007669"/>
    <property type="project" value="InterPro"/>
</dbReference>
<gene>
    <name evidence="7" type="ORF">IZO911_LOCUS41350</name>
    <name evidence="8" type="ORF">KXQ929_LOCUS8670</name>
</gene>
<dbReference type="EMBL" id="CAJNOE010001554">
    <property type="protein sequence ID" value="CAF1433077.1"/>
    <property type="molecule type" value="Genomic_DNA"/>
</dbReference>
<dbReference type="PANTHER" id="PTHR46641:SF2">
    <property type="entry name" value="FMRFAMIDE RECEPTOR"/>
    <property type="match status" value="1"/>
</dbReference>
<dbReference type="PANTHER" id="PTHR46641">
    <property type="entry name" value="FMRFAMIDE RECEPTOR-RELATED"/>
    <property type="match status" value="1"/>
</dbReference>
<evidence type="ECO:0000313" key="8">
    <source>
        <dbReference type="EMBL" id="CAF3666432.1"/>
    </source>
</evidence>
<sequence length="646" mass="73848">MTSNFTTQNTSILATAPSLQLGIWITTGCACFAYGFGFIGNVLSLIVFCTQDEFRKISTGLLFMLITISNFIHLWTLASDYLTLYSIAMYANTFMQCRLSYYIQNISRALSTYWMVTVALDRLIRTEYPMRSKKICTKHNVIIISIIYFVIFAAFWSFYLIPVSNLKFISGTCSSTQSASLTYFSNYLHFPLRAILVCLIPVILMVLANARMIMNIRQSRRRVTNGTTVPSSDMNIPVPNISSSTGTHTRRMSALDRMLFYMMLANAITFITTQVPFHLFLCVKGSVKGLDSNVSTFIRAVLLIWSSLYFGIAFYFYCLASPLFRQNYGLGFVGNVLSLIVFCTQDEFRKISTGLLFMLITISNFIHLWTLASDYLTVYNFALYPNNFMQCRFTYYIQNISRALSTYWMVTVALDRLIRTEYPMRSKKICTKHNVIIISIIYFIIFAAFWSFYLIPVTNLIFISGSCSYGQSASLAYFVNNLHYPLRAALVCFIPVILMVLANARMIMNIRQSRRRVTNGTTVPSSDMNVPVPNISSSTGTHTRRMSALDRMLFYMMLANAVTFITTQVPFHLFMCIRNNLTGVDSNTLSFIRAVLLIWSSLYFGIAFYFYCLAAPLFRQKFIKMLKKAIFLQGITHSTIHRTKVN</sequence>
<evidence type="ECO:0000256" key="5">
    <source>
        <dbReference type="SAM" id="Phobius"/>
    </source>
</evidence>
<name>A0A815N286_9BILA</name>
<proteinExistence type="predicted"/>
<dbReference type="InterPro" id="IPR052954">
    <property type="entry name" value="GPCR-Ligand_Int"/>
</dbReference>
<dbReference type="EMBL" id="CAJOBB010000381">
    <property type="protein sequence ID" value="CAF3666432.1"/>
    <property type="molecule type" value="Genomic_DNA"/>
</dbReference>
<comment type="caution">
    <text evidence="7">The sequence shown here is derived from an EMBL/GenBank/DDBJ whole genome shotgun (WGS) entry which is preliminary data.</text>
</comment>
<dbReference type="Pfam" id="PF00001">
    <property type="entry name" value="7tm_1"/>
    <property type="match status" value="2"/>
</dbReference>
<dbReference type="InterPro" id="IPR017452">
    <property type="entry name" value="GPCR_Rhodpsn_7TM"/>
</dbReference>
<keyword evidence="2 5" id="KW-0812">Transmembrane</keyword>
<keyword evidence="4 5" id="KW-0472">Membrane</keyword>
<dbReference type="SUPFAM" id="SSF81321">
    <property type="entry name" value="Family A G protein-coupled receptor-like"/>
    <property type="match status" value="2"/>
</dbReference>
<feature type="transmembrane region" description="Helical" evidence="5">
    <location>
        <begin position="435"/>
        <end position="455"/>
    </location>
</feature>
<feature type="transmembrane region" description="Helical" evidence="5">
    <location>
        <begin position="552"/>
        <end position="571"/>
    </location>
</feature>
<feature type="transmembrane region" description="Helical" evidence="5">
    <location>
        <begin position="393"/>
        <end position="414"/>
    </location>
</feature>
<protein>
    <recommendedName>
        <fullName evidence="6">G-protein coupled receptors family 1 profile domain-containing protein</fullName>
    </recommendedName>
</protein>
<evidence type="ECO:0000256" key="1">
    <source>
        <dbReference type="ARBA" id="ARBA00004370"/>
    </source>
</evidence>
<evidence type="ECO:0000256" key="2">
    <source>
        <dbReference type="ARBA" id="ARBA00022692"/>
    </source>
</evidence>
<dbReference type="GO" id="GO:0016020">
    <property type="term" value="C:membrane"/>
    <property type="evidence" value="ECO:0007669"/>
    <property type="project" value="UniProtKB-SubCell"/>
</dbReference>
<evidence type="ECO:0000256" key="3">
    <source>
        <dbReference type="ARBA" id="ARBA00022989"/>
    </source>
</evidence>
<feature type="domain" description="G-protein coupled receptors family 1 profile" evidence="6">
    <location>
        <begin position="334"/>
        <end position="611"/>
    </location>
</feature>
<evidence type="ECO:0000259" key="6">
    <source>
        <dbReference type="PROSITE" id="PS50262"/>
    </source>
</evidence>
<feature type="transmembrane region" description="Helical" evidence="5">
    <location>
        <begin position="141"/>
        <end position="161"/>
    </location>
</feature>
<dbReference type="AlphaFoldDB" id="A0A815N286"/>
<evidence type="ECO:0000256" key="4">
    <source>
        <dbReference type="ARBA" id="ARBA00023136"/>
    </source>
</evidence>
<dbReference type="Proteomes" id="UP000663860">
    <property type="component" value="Unassembled WGS sequence"/>
</dbReference>
<dbReference type="InterPro" id="IPR000276">
    <property type="entry name" value="GPCR_Rhodpsn"/>
</dbReference>
<dbReference type="Gene3D" id="1.20.1070.10">
    <property type="entry name" value="Rhodopsin 7-helix transmembrane proteins"/>
    <property type="match status" value="2"/>
</dbReference>